<comment type="caution">
    <text evidence="1">The sequence shown here is derived from an EMBL/GenBank/DDBJ whole genome shotgun (WGS) entry which is preliminary data.</text>
</comment>
<evidence type="ECO:0000313" key="2">
    <source>
        <dbReference type="Proteomes" id="UP000814033"/>
    </source>
</evidence>
<reference evidence="1" key="2">
    <citation type="journal article" date="2022" name="New Phytol.">
        <title>Evolutionary transition to the ectomycorrhizal habit in the genomes of a hyperdiverse lineage of mushroom-forming fungi.</title>
        <authorList>
            <person name="Looney B."/>
            <person name="Miyauchi S."/>
            <person name="Morin E."/>
            <person name="Drula E."/>
            <person name="Courty P.E."/>
            <person name="Kohler A."/>
            <person name="Kuo A."/>
            <person name="LaButti K."/>
            <person name="Pangilinan J."/>
            <person name="Lipzen A."/>
            <person name="Riley R."/>
            <person name="Andreopoulos W."/>
            <person name="He G."/>
            <person name="Johnson J."/>
            <person name="Nolan M."/>
            <person name="Tritt A."/>
            <person name="Barry K.W."/>
            <person name="Grigoriev I.V."/>
            <person name="Nagy L.G."/>
            <person name="Hibbett D."/>
            <person name="Henrissat B."/>
            <person name="Matheny P.B."/>
            <person name="Labbe J."/>
            <person name="Martin F.M."/>
        </authorList>
    </citation>
    <scope>NUCLEOTIDE SEQUENCE</scope>
    <source>
        <strain evidence="1">FP105234-sp</strain>
    </source>
</reference>
<proteinExistence type="predicted"/>
<keyword evidence="2" id="KW-1185">Reference proteome</keyword>
<gene>
    <name evidence="1" type="ORF">FA95DRAFT_1566037</name>
</gene>
<accession>A0ACB8R9K0</accession>
<evidence type="ECO:0000313" key="1">
    <source>
        <dbReference type="EMBL" id="KAI0040854.1"/>
    </source>
</evidence>
<organism evidence="1 2">
    <name type="scientific">Auriscalpium vulgare</name>
    <dbReference type="NCBI Taxonomy" id="40419"/>
    <lineage>
        <taxon>Eukaryota</taxon>
        <taxon>Fungi</taxon>
        <taxon>Dikarya</taxon>
        <taxon>Basidiomycota</taxon>
        <taxon>Agaricomycotina</taxon>
        <taxon>Agaricomycetes</taxon>
        <taxon>Russulales</taxon>
        <taxon>Auriscalpiaceae</taxon>
        <taxon>Auriscalpium</taxon>
    </lineage>
</organism>
<dbReference type="EMBL" id="MU276162">
    <property type="protein sequence ID" value="KAI0040854.1"/>
    <property type="molecule type" value="Genomic_DNA"/>
</dbReference>
<reference evidence="1" key="1">
    <citation type="submission" date="2021-02" db="EMBL/GenBank/DDBJ databases">
        <authorList>
            <consortium name="DOE Joint Genome Institute"/>
            <person name="Ahrendt S."/>
            <person name="Looney B.P."/>
            <person name="Miyauchi S."/>
            <person name="Morin E."/>
            <person name="Drula E."/>
            <person name="Courty P.E."/>
            <person name="Chicoki N."/>
            <person name="Fauchery L."/>
            <person name="Kohler A."/>
            <person name="Kuo A."/>
            <person name="Labutti K."/>
            <person name="Pangilinan J."/>
            <person name="Lipzen A."/>
            <person name="Riley R."/>
            <person name="Andreopoulos W."/>
            <person name="He G."/>
            <person name="Johnson J."/>
            <person name="Barry K.W."/>
            <person name="Grigoriev I.V."/>
            <person name="Nagy L."/>
            <person name="Hibbett D."/>
            <person name="Henrissat B."/>
            <person name="Matheny P.B."/>
            <person name="Labbe J."/>
            <person name="Martin F."/>
        </authorList>
    </citation>
    <scope>NUCLEOTIDE SEQUENCE</scope>
    <source>
        <strain evidence="1">FP105234-sp</strain>
    </source>
</reference>
<protein>
    <submittedName>
        <fullName evidence="1">Uncharacterized protein</fullName>
    </submittedName>
</protein>
<sequence>MRCVRIQSPSIHVLKLSSLEFSTVENSVSDAHTADQLYHDHERPNPSHSRPEPPSSRPPNRPPPPPTRQRENLHPAPLYRLDTRRATS</sequence>
<name>A0ACB8R9K0_9AGAM</name>
<dbReference type="Proteomes" id="UP000814033">
    <property type="component" value="Unassembled WGS sequence"/>
</dbReference>